<proteinExistence type="predicted"/>
<sequence>MLHYCLLPKLSLPCQHPNRPPSHPSIIHRYLCVEQLHISQPSIHPNRAFSFCILIISPNSQSLIQRTTTPLQVKPSFHKQIAIGTFLLQWYAALAPCLLTSPQALASPYLHS</sequence>
<organism evidence="1 2">
    <name type="scientific">Monilinia fructicola</name>
    <name type="common">Brown rot fungus</name>
    <name type="synonym">Ciboria fructicola</name>
    <dbReference type="NCBI Taxonomy" id="38448"/>
    <lineage>
        <taxon>Eukaryota</taxon>
        <taxon>Fungi</taxon>
        <taxon>Dikarya</taxon>
        <taxon>Ascomycota</taxon>
        <taxon>Pezizomycotina</taxon>
        <taxon>Leotiomycetes</taxon>
        <taxon>Helotiales</taxon>
        <taxon>Sclerotiniaceae</taxon>
        <taxon>Monilinia</taxon>
    </lineage>
</organism>
<reference evidence="1 2" key="1">
    <citation type="submission" date="2019-06" db="EMBL/GenBank/DDBJ databases">
        <title>Genome Sequence of the Brown Rot Fungal Pathogen Monilinia fructicola.</title>
        <authorList>
            <person name="De Miccolis Angelini R.M."/>
            <person name="Landi L."/>
            <person name="Abate D."/>
            <person name="Pollastro S."/>
            <person name="Romanazzi G."/>
            <person name="Faretra F."/>
        </authorList>
    </citation>
    <scope>NUCLEOTIDE SEQUENCE [LARGE SCALE GENOMIC DNA]</scope>
    <source>
        <strain evidence="1 2">Mfrc123</strain>
    </source>
</reference>
<evidence type="ECO:0000313" key="2">
    <source>
        <dbReference type="Proteomes" id="UP000322873"/>
    </source>
</evidence>
<dbReference type="EMBL" id="VICG01000005">
    <property type="protein sequence ID" value="KAA8571671.1"/>
    <property type="molecule type" value="Genomic_DNA"/>
</dbReference>
<gene>
    <name evidence="1" type="ORF">EYC84_001658</name>
</gene>
<accession>A0A5M9JQX8</accession>
<comment type="caution">
    <text evidence="1">The sequence shown here is derived from an EMBL/GenBank/DDBJ whole genome shotgun (WGS) entry which is preliminary data.</text>
</comment>
<dbReference type="Proteomes" id="UP000322873">
    <property type="component" value="Unassembled WGS sequence"/>
</dbReference>
<dbReference type="AlphaFoldDB" id="A0A5M9JQX8"/>
<evidence type="ECO:0000313" key="1">
    <source>
        <dbReference type="EMBL" id="KAA8571671.1"/>
    </source>
</evidence>
<keyword evidence="2" id="KW-1185">Reference proteome</keyword>
<protein>
    <submittedName>
        <fullName evidence="1">Uncharacterized protein</fullName>
    </submittedName>
</protein>
<name>A0A5M9JQX8_MONFR</name>